<dbReference type="Gene3D" id="1.20.120.530">
    <property type="entry name" value="GntR ligand-binding domain-like"/>
    <property type="match status" value="1"/>
</dbReference>
<dbReference type="InterPro" id="IPR000524">
    <property type="entry name" value="Tscrpt_reg_HTH_GntR"/>
</dbReference>
<sequence length="229" mass="26136">MLKPIKSLTLVEQTNDQLLSFIAEQSLQAGDSLPSIAHLSETLGASRAVIRESFRNLEARGIIEVANGRRARIKPVTCEPLMDYFTRFIQVEDRAQEEFTEIRIALELQCIKLAVERGTASQLAEIQHTVSQMRRYLAFQDRFVALDMQFHLQIARATQNTMMVYLLESLRDAIKSCIEQGLSARPDPHQMESVQLVHERLVDALVERDCEKAQKALLAHFYETSKLHV</sequence>
<dbReference type="InterPro" id="IPR008920">
    <property type="entry name" value="TF_FadR/GntR_C"/>
</dbReference>
<gene>
    <name evidence="5" type="ordered locus">TERTU_0895</name>
</gene>
<evidence type="ECO:0000259" key="4">
    <source>
        <dbReference type="PROSITE" id="PS50949"/>
    </source>
</evidence>
<evidence type="ECO:0000256" key="2">
    <source>
        <dbReference type="ARBA" id="ARBA00023125"/>
    </source>
</evidence>
<dbReference type="PANTHER" id="PTHR43537:SF5">
    <property type="entry name" value="UXU OPERON TRANSCRIPTIONAL REGULATOR"/>
    <property type="match status" value="1"/>
</dbReference>
<dbReference type="Proteomes" id="UP000009080">
    <property type="component" value="Chromosome"/>
</dbReference>
<dbReference type="Pfam" id="PF00392">
    <property type="entry name" value="GntR"/>
    <property type="match status" value="1"/>
</dbReference>
<dbReference type="InterPro" id="IPR036388">
    <property type="entry name" value="WH-like_DNA-bd_sf"/>
</dbReference>
<dbReference type="PANTHER" id="PTHR43537">
    <property type="entry name" value="TRANSCRIPTIONAL REGULATOR, GNTR FAMILY"/>
    <property type="match status" value="1"/>
</dbReference>
<dbReference type="OrthoDB" id="6627771at2"/>
<organism evidence="5 6">
    <name type="scientific">Teredinibacter turnerae (strain ATCC 39867 / T7901)</name>
    <dbReference type="NCBI Taxonomy" id="377629"/>
    <lineage>
        <taxon>Bacteria</taxon>
        <taxon>Pseudomonadati</taxon>
        <taxon>Pseudomonadota</taxon>
        <taxon>Gammaproteobacteria</taxon>
        <taxon>Cellvibrionales</taxon>
        <taxon>Cellvibrionaceae</taxon>
        <taxon>Teredinibacter</taxon>
    </lineage>
</organism>
<dbReference type="PROSITE" id="PS50949">
    <property type="entry name" value="HTH_GNTR"/>
    <property type="match status" value="1"/>
</dbReference>
<evidence type="ECO:0000313" key="5">
    <source>
        <dbReference type="EMBL" id="ACR14335.1"/>
    </source>
</evidence>
<dbReference type="SMART" id="SM00345">
    <property type="entry name" value="HTH_GNTR"/>
    <property type="match status" value="1"/>
</dbReference>
<dbReference type="Pfam" id="PF07729">
    <property type="entry name" value="FCD"/>
    <property type="match status" value="1"/>
</dbReference>
<protein>
    <submittedName>
        <fullName evidence="5">Transcriptional regulator, GntR family</fullName>
    </submittedName>
</protein>
<keyword evidence="6" id="KW-1185">Reference proteome</keyword>
<keyword evidence="3" id="KW-0804">Transcription</keyword>
<dbReference type="InterPro" id="IPR036390">
    <property type="entry name" value="WH_DNA-bd_sf"/>
</dbReference>
<reference evidence="5 6" key="1">
    <citation type="journal article" date="2009" name="PLoS ONE">
        <title>The complete genome of Teredinibacter turnerae T7901: an intracellular endosymbiont of marine wood-boring bivalves (shipworms).</title>
        <authorList>
            <person name="Yang J.C."/>
            <person name="Madupu R."/>
            <person name="Durkin A.S."/>
            <person name="Ekborg N.A."/>
            <person name="Pedamallu C.S."/>
            <person name="Hostetler J.B."/>
            <person name="Radune D."/>
            <person name="Toms B.S."/>
            <person name="Henrissat B."/>
            <person name="Coutinho P.M."/>
            <person name="Schwarz S."/>
            <person name="Field L."/>
            <person name="Trindade-Silva A.E."/>
            <person name="Soares C.A.G."/>
            <person name="Elshahawi S."/>
            <person name="Hanora A."/>
            <person name="Schmidt E.W."/>
            <person name="Haygood M.G."/>
            <person name="Posfai J."/>
            <person name="Benner J."/>
            <person name="Madinger C."/>
            <person name="Nove J."/>
            <person name="Anton B."/>
            <person name="Chaudhary K."/>
            <person name="Foster J."/>
            <person name="Holman A."/>
            <person name="Kumar S."/>
            <person name="Lessard P.A."/>
            <person name="Luyten Y.A."/>
            <person name="Slatko B."/>
            <person name="Wood N."/>
            <person name="Wu B."/>
            <person name="Teplitski M."/>
            <person name="Mougous J.D."/>
            <person name="Ward N."/>
            <person name="Eisen J.A."/>
            <person name="Badger J.H."/>
            <person name="Distel D.L."/>
        </authorList>
    </citation>
    <scope>NUCLEOTIDE SEQUENCE [LARGE SCALE GENOMIC DNA]</scope>
    <source>
        <strain evidence="6">ATCC 39867 / T7901</strain>
    </source>
</reference>
<dbReference type="PRINTS" id="PR00035">
    <property type="entry name" value="HTHGNTR"/>
</dbReference>
<dbReference type="SUPFAM" id="SSF48008">
    <property type="entry name" value="GntR ligand-binding domain-like"/>
    <property type="match status" value="1"/>
</dbReference>
<dbReference type="RefSeq" id="WP_015820450.1">
    <property type="nucleotide sequence ID" value="NC_012997.1"/>
</dbReference>
<dbReference type="InterPro" id="IPR011711">
    <property type="entry name" value="GntR_C"/>
</dbReference>
<evidence type="ECO:0000256" key="3">
    <source>
        <dbReference type="ARBA" id="ARBA00023163"/>
    </source>
</evidence>
<dbReference type="SMART" id="SM00895">
    <property type="entry name" value="FCD"/>
    <property type="match status" value="1"/>
</dbReference>
<evidence type="ECO:0000256" key="1">
    <source>
        <dbReference type="ARBA" id="ARBA00023015"/>
    </source>
</evidence>
<dbReference type="eggNOG" id="COG2186">
    <property type="taxonomic scope" value="Bacteria"/>
</dbReference>
<dbReference type="GO" id="GO:0003677">
    <property type="term" value="F:DNA binding"/>
    <property type="evidence" value="ECO:0007669"/>
    <property type="project" value="UniProtKB-KW"/>
</dbReference>
<evidence type="ECO:0000313" key="6">
    <source>
        <dbReference type="Proteomes" id="UP000009080"/>
    </source>
</evidence>
<name>C5BQ49_TERTT</name>
<keyword evidence="1" id="KW-0805">Transcription regulation</keyword>
<dbReference type="AlphaFoldDB" id="C5BQ49"/>
<feature type="domain" description="HTH gntR-type" evidence="4">
    <location>
        <begin position="8"/>
        <end position="76"/>
    </location>
</feature>
<dbReference type="Gene3D" id="1.10.10.10">
    <property type="entry name" value="Winged helix-like DNA-binding domain superfamily/Winged helix DNA-binding domain"/>
    <property type="match status" value="1"/>
</dbReference>
<dbReference type="STRING" id="377629.TERTU_0895"/>
<dbReference type="CDD" id="cd07377">
    <property type="entry name" value="WHTH_GntR"/>
    <property type="match status" value="1"/>
</dbReference>
<accession>C5BQ49</accession>
<dbReference type="EMBL" id="CP001614">
    <property type="protein sequence ID" value="ACR14335.1"/>
    <property type="molecule type" value="Genomic_DNA"/>
</dbReference>
<dbReference type="KEGG" id="ttu:TERTU_0895"/>
<proteinExistence type="predicted"/>
<dbReference type="GO" id="GO:0003700">
    <property type="term" value="F:DNA-binding transcription factor activity"/>
    <property type="evidence" value="ECO:0007669"/>
    <property type="project" value="InterPro"/>
</dbReference>
<keyword evidence="2" id="KW-0238">DNA-binding</keyword>
<dbReference type="SUPFAM" id="SSF46785">
    <property type="entry name" value="Winged helix' DNA-binding domain"/>
    <property type="match status" value="1"/>
</dbReference>
<dbReference type="HOGENOM" id="CLU_017584_5_2_6"/>